<proteinExistence type="predicted"/>
<name>A0ABW0PM37_9BURK</name>
<organism evidence="3 4">
    <name type="scientific">Massilia jejuensis</name>
    <dbReference type="NCBI Taxonomy" id="648894"/>
    <lineage>
        <taxon>Bacteria</taxon>
        <taxon>Pseudomonadati</taxon>
        <taxon>Pseudomonadota</taxon>
        <taxon>Betaproteobacteria</taxon>
        <taxon>Burkholderiales</taxon>
        <taxon>Oxalobacteraceae</taxon>
        <taxon>Telluria group</taxon>
        <taxon>Massilia</taxon>
    </lineage>
</organism>
<comment type="caution">
    <text evidence="3">The sequence shown here is derived from an EMBL/GenBank/DDBJ whole genome shotgun (WGS) entry which is preliminary data.</text>
</comment>
<accession>A0ABW0PM37</accession>
<evidence type="ECO:0000256" key="1">
    <source>
        <dbReference type="SAM" id="MobiDB-lite"/>
    </source>
</evidence>
<evidence type="ECO:0000256" key="2">
    <source>
        <dbReference type="SAM" id="SignalP"/>
    </source>
</evidence>
<reference evidence="4" key="1">
    <citation type="journal article" date="2019" name="Int. J. Syst. Evol. Microbiol.">
        <title>The Global Catalogue of Microorganisms (GCM) 10K type strain sequencing project: providing services to taxonomists for standard genome sequencing and annotation.</title>
        <authorList>
            <consortium name="The Broad Institute Genomics Platform"/>
            <consortium name="The Broad Institute Genome Sequencing Center for Infectious Disease"/>
            <person name="Wu L."/>
            <person name="Ma J."/>
        </authorList>
    </citation>
    <scope>NUCLEOTIDE SEQUENCE [LARGE SCALE GENOMIC DNA]</scope>
    <source>
        <strain evidence="4">CCUG 38813</strain>
    </source>
</reference>
<feature type="signal peptide" evidence="2">
    <location>
        <begin position="1"/>
        <end position="21"/>
    </location>
</feature>
<dbReference type="RefSeq" id="WP_379725936.1">
    <property type="nucleotide sequence ID" value="NZ_JBHSMS010000073.1"/>
</dbReference>
<evidence type="ECO:0000313" key="3">
    <source>
        <dbReference type="EMBL" id="MFC5513550.1"/>
    </source>
</evidence>
<evidence type="ECO:0000313" key="4">
    <source>
        <dbReference type="Proteomes" id="UP001596031"/>
    </source>
</evidence>
<dbReference type="InterPro" id="IPR014121">
    <property type="entry name" value="TraN_Ftype"/>
</dbReference>
<feature type="chain" id="PRO_5047304135" evidence="2">
    <location>
        <begin position="22"/>
        <end position="488"/>
    </location>
</feature>
<sequence length="488" mass="51636">MIRPIVAAIAAAWLLPFSAAAESYPPGACSLVPASQTCVDATPCKTLTDGRMVCLAGATLPAGALPLTHTCWKYTYEYACDGAVPANSCTPYENNSACSVITSLCTDHKEENGACTAWNFTYKCLTSAAETSTQLECSSDLFDTSSMTAPANQNNTFVKAALAMEIARQTQVYAEPNQTIFNGVPETCTKGYFGLRNCCTGIPGATSNRGFMQKMAGNAAFSVAKYAGEKLIDTASPYVFDAMYQNVEYFSTGLLMSVQTAESVVLQDMGTGFGQAIGTNFATQGVTLSAYGFTYGTGTLNMGSALPGTMDLSSTFGMSAGEGFVTFNPYVFAAQLVIQYLMSLAQCSEDEMMFQMHKGANLTHFVREECTSSVLGGCVEHTQHHCSFNSVLAKIINIQGKTQMGKDVADCSGLTPEQVSQLDFTQINFSEFTGKLLDEAQAGLPTDVKGNYTPVVENTDKGALQNPGNGLAYPPGAAPVAPPPPTTP</sequence>
<dbReference type="EMBL" id="JBHSMS010000073">
    <property type="protein sequence ID" value="MFC5513550.1"/>
    <property type="molecule type" value="Genomic_DNA"/>
</dbReference>
<feature type="compositionally biased region" description="Pro residues" evidence="1">
    <location>
        <begin position="476"/>
        <end position="488"/>
    </location>
</feature>
<feature type="region of interest" description="Disordered" evidence="1">
    <location>
        <begin position="457"/>
        <end position="488"/>
    </location>
</feature>
<dbReference type="Pfam" id="PF06986">
    <property type="entry name" value="F_T4SS_TraN"/>
    <property type="match status" value="2"/>
</dbReference>
<keyword evidence="2" id="KW-0732">Signal</keyword>
<protein>
    <submittedName>
        <fullName evidence="3">Conjugal transfer protein TraN</fullName>
    </submittedName>
</protein>
<gene>
    <name evidence="3" type="primary">traN</name>
    <name evidence="3" type="ORF">ACFPOU_20840</name>
</gene>
<dbReference type="Proteomes" id="UP001596031">
    <property type="component" value="Unassembled WGS sequence"/>
</dbReference>
<keyword evidence="4" id="KW-1185">Reference proteome</keyword>